<dbReference type="EMBL" id="CP036150">
    <property type="protein sequence ID" value="QEN09687.1"/>
    <property type="molecule type" value="Genomic_DNA"/>
</dbReference>
<evidence type="ECO:0000256" key="16">
    <source>
        <dbReference type="HAMAP-Rule" id="MF_01274"/>
    </source>
</evidence>
<dbReference type="InterPro" id="IPR004619">
    <property type="entry name" value="Type_III_PanK"/>
</dbReference>
<dbReference type="HAMAP" id="MF_01274">
    <property type="entry name" value="Pantothen_kinase_3"/>
    <property type="match status" value="1"/>
</dbReference>
<evidence type="ECO:0000256" key="12">
    <source>
        <dbReference type="ARBA" id="ARBA00022958"/>
    </source>
</evidence>
<evidence type="ECO:0000256" key="7">
    <source>
        <dbReference type="ARBA" id="ARBA00022490"/>
    </source>
</evidence>
<comment type="cofactor">
    <cofactor evidence="2">
        <name>K(+)</name>
        <dbReference type="ChEBI" id="CHEBI:29103"/>
    </cofactor>
</comment>
<gene>
    <name evidence="16" type="primary">coaX</name>
    <name evidence="17" type="ORF">EXM22_17465</name>
</gene>
<evidence type="ECO:0000256" key="5">
    <source>
        <dbReference type="ARBA" id="ARBA00011738"/>
    </source>
</evidence>
<dbReference type="EC" id="2.7.1.33" evidence="6 16"/>
<feature type="binding site" evidence="16">
    <location>
        <begin position="7"/>
        <end position="14"/>
    </location>
    <ligand>
        <name>ATP</name>
        <dbReference type="ChEBI" id="CHEBI:30616"/>
    </ligand>
</feature>
<keyword evidence="10 16" id="KW-0418">Kinase</keyword>
<evidence type="ECO:0000256" key="8">
    <source>
        <dbReference type="ARBA" id="ARBA00022679"/>
    </source>
</evidence>
<comment type="subunit">
    <text evidence="5 16">Homodimer.</text>
</comment>
<dbReference type="GO" id="GO:0005524">
    <property type="term" value="F:ATP binding"/>
    <property type="evidence" value="ECO:0007669"/>
    <property type="project" value="UniProtKB-UniRule"/>
</dbReference>
<keyword evidence="9 16" id="KW-0547">Nucleotide-binding</keyword>
<dbReference type="GO" id="GO:0046872">
    <property type="term" value="F:metal ion binding"/>
    <property type="evidence" value="ECO:0007669"/>
    <property type="project" value="UniProtKB-KW"/>
</dbReference>
<feature type="binding site" evidence="16">
    <location>
        <position position="133"/>
    </location>
    <ligand>
        <name>ATP</name>
        <dbReference type="ChEBI" id="CHEBI:30616"/>
    </ligand>
</feature>
<comment type="function">
    <text evidence="16">Catalyzes the phosphorylation of pantothenate (Pan), the first step in CoA biosynthesis.</text>
</comment>
<dbReference type="UniPathway" id="UPA00241">
    <property type="reaction ID" value="UER00352"/>
</dbReference>
<keyword evidence="16" id="KW-0479">Metal-binding</keyword>
<dbReference type="Pfam" id="PF03309">
    <property type="entry name" value="Pan_kinase"/>
    <property type="match status" value="1"/>
</dbReference>
<keyword evidence="11 16" id="KW-0067">ATP-binding</keyword>
<name>A0A5C1QQ99_9SPIO</name>
<evidence type="ECO:0000313" key="17">
    <source>
        <dbReference type="EMBL" id="QEN09687.1"/>
    </source>
</evidence>
<protein>
    <recommendedName>
        <fullName evidence="15 16">Type III pantothenate kinase</fullName>
        <ecNumber evidence="6 16">2.7.1.33</ecNumber>
    </recommendedName>
    <alternativeName>
        <fullName evidence="16">PanK-III</fullName>
    </alternativeName>
    <alternativeName>
        <fullName evidence="16">Pantothenic acid kinase</fullName>
    </alternativeName>
</protein>
<accession>A0A5C1QQ99</accession>
<evidence type="ECO:0000256" key="4">
    <source>
        <dbReference type="ARBA" id="ARBA00005225"/>
    </source>
</evidence>
<evidence type="ECO:0000313" key="18">
    <source>
        <dbReference type="Proteomes" id="UP000324209"/>
    </source>
</evidence>
<dbReference type="NCBIfam" id="TIGR00671">
    <property type="entry name" value="baf"/>
    <property type="match status" value="1"/>
</dbReference>
<comment type="pathway">
    <text evidence="4 16">Cofactor biosynthesis; coenzyme A biosynthesis; CoA from (R)-pantothenate: step 1/5.</text>
</comment>
<comment type="catalytic activity">
    <reaction evidence="1 16">
        <text>(R)-pantothenate + ATP = (R)-4'-phosphopantothenate + ADP + H(+)</text>
        <dbReference type="Rhea" id="RHEA:16373"/>
        <dbReference type="ChEBI" id="CHEBI:10986"/>
        <dbReference type="ChEBI" id="CHEBI:15378"/>
        <dbReference type="ChEBI" id="CHEBI:29032"/>
        <dbReference type="ChEBI" id="CHEBI:30616"/>
        <dbReference type="ChEBI" id="CHEBI:456216"/>
        <dbReference type="EC" id="2.7.1.33"/>
    </reaction>
</comment>
<evidence type="ECO:0000256" key="3">
    <source>
        <dbReference type="ARBA" id="ARBA00004496"/>
    </source>
</evidence>
<feature type="binding site" evidence="16">
    <location>
        <begin position="108"/>
        <end position="111"/>
    </location>
    <ligand>
        <name>substrate</name>
    </ligand>
</feature>
<dbReference type="OrthoDB" id="9804707at2"/>
<dbReference type="CDD" id="cd24015">
    <property type="entry name" value="ASKHA_NBD_PanK-III"/>
    <property type="match status" value="1"/>
</dbReference>
<feature type="binding site" evidence="16">
    <location>
        <position position="130"/>
    </location>
    <ligand>
        <name>K(+)</name>
        <dbReference type="ChEBI" id="CHEBI:29103"/>
    </ligand>
</feature>
<comment type="caution">
    <text evidence="16">Lacks conserved residue(s) required for the propagation of feature annotation.</text>
</comment>
<evidence type="ECO:0000256" key="2">
    <source>
        <dbReference type="ARBA" id="ARBA00001958"/>
    </source>
</evidence>
<dbReference type="GO" id="GO:0015937">
    <property type="term" value="P:coenzyme A biosynthetic process"/>
    <property type="evidence" value="ECO:0007669"/>
    <property type="project" value="UniProtKB-UniRule"/>
</dbReference>
<dbReference type="Gene3D" id="3.30.420.40">
    <property type="match status" value="2"/>
</dbReference>
<evidence type="ECO:0000256" key="6">
    <source>
        <dbReference type="ARBA" id="ARBA00012102"/>
    </source>
</evidence>
<reference evidence="17 18" key="1">
    <citation type="submission" date="2019-02" db="EMBL/GenBank/DDBJ databases">
        <title>Complete Genome Sequence and Methylome Analysis of free living Spirochaetas.</title>
        <authorList>
            <person name="Fomenkov A."/>
            <person name="Dubinina G."/>
            <person name="Leshcheva N."/>
            <person name="Mikheeva N."/>
            <person name="Grabovich M."/>
            <person name="Vincze T."/>
            <person name="Roberts R.J."/>
        </authorList>
    </citation>
    <scope>NUCLEOTIDE SEQUENCE [LARGE SCALE GENOMIC DNA]</scope>
    <source>
        <strain evidence="17 18">K2</strain>
    </source>
</reference>
<dbReference type="SUPFAM" id="SSF53067">
    <property type="entry name" value="Actin-like ATPase domain"/>
    <property type="match status" value="2"/>
</dbReference>
<dbReference type="AlphaFoldDB" id="A0A5C1QQ99"/>
<organism evidence="17 18">
    <name type="scientific">Oceanispirochaeta crateris</name>
    <dbReference type="NCBI Taxonomy" id="2518645"/>
    <lineage>
        <taxon>Bacteria</taxon>
        <taxon>Pseudomonadati</taxon>
        <taxon>Spirochaetota</taxon>
        <taxon>Spirochaetia</taxon>
        <taxon>Spirochaetales</taxon>
        <taxon>Spirochaetaceae</taxon>
        <taxon>Oceanispirochaeta</taxon>
    </lineage>
</organism>
<keyword evidence="7 16" id="KW-0963">Cytoplasm</keyword>
<feature type="active site" description="Proton acceptor" evidence="16">
    <location>
        <position position="110"/>
    </location>
</feature>
<dbReference type="Proteomes" id="UP000324209">
    <property type="component" value="Chromosome"/>
</dbReference>
<evidence type="ECO:0000256" key="11">
    <source>
        <dbReference type="ARBA" id="ARBA00022840"/>
    </source>
</evidence>
<keyword evidence="18" id="KW-1185">Reference proteome</keyword>
<evidence type="ECO:0000256" key="10">
    <source>
        <dbReference type="ARBA" id="ARBA00022777"/>
    </source>
</evidence>
<comment type="cofactor">
    <cofactor evidence="16">
        <name>NH4(+)</name>
        <dbReference type="ChEBI" id="CHEBI:28938"/>
    </cofactor>
    <cofactor evidence="16">
        <name>K(+)</name>
        <dbReference type="ChEBI" id="CHEBI:29103"/>
    </cofactor>
    <text evidence="16">A monovalent cation. Ammonium or potassium.</text>
</comment>
<dbReference type="InterPro" id="IPR043129">
    <property type="entry name" value="ATPase_NBD"/>
</dbReference>
<evidence type="ECO:0000256" key="13">
    <source>
        <dbReference type="ARBA" id="ARBA00022993"/>
    </source>
</evidence>
<feature type="binding site" evidence="16">
    <location>
        <position position="185"/>
    </location>
    <ligand>
        <name>substrate</name>
    </ligand>
</feature>
<evidence type="ECO:0000256" key="9">
    <source>
        <dbReference type="ARBA" id="ARBA00022741"/>
    </source>
</evidence>
<keyword evidence="12 16" id="KW-0630">Potassium</keyword>
<keyword evidence="8 16" id="KW-0808">Transferase</keyword>
<dbReference type="RefSeq" id="WP_149487760.1">
    <property type="nucleotide sequence ID" value="NZ_CP036150.1"/>
</dbReference>
<comment type="similarity">
    <text evidence="14 16">Belongs to the type III pantothenate kinase family.</text>
</comment>
<evidence type="ECO:0000256" key="14">
    <source>
        <dbReference type="ARBA" id="ARBA00038036"/>
    </source>
</evidence>
<keyword evidence="13 16" id="KW-0173">Coenzyme A biosynthesis</keyword>
<dbReference type="GO" id="GO:0005737">
    <property type="term" value="C:cytoplasm"/>
    <property type="evidence" value="ECO:0007669"/>
    <property type="project" value="UniProtKB-SubCell"/>
</dbReference>
<dbReference type="NCBIfam" id="NF009855">
    <property type="entry name" value="PRK13321.1"/>
    <property type="match status" value="1"/>
</dbReference>
<evidence type="ECO:0000256" key="1">
    <source>
        <dbReference type="ARBA" id="ARBA00001206"/>
    </source>
</evidence>
<dbReference type="PANTHER" id="PTHR34265:SF1">
    <property type="entry name" value="TYPE III PANTOTHENATE KINASE"/>
    <property type="match status" value="1"/>
</dbReference>
<dbReference type="KEGG" id="ock:EXM22_17465"/>
<sequence>MMLLAVDVGNTNIVLGLHNGENWINHWRISTDPSKMPDEYGVLVRDLLREGNVDRGAINQAVISSVVPGLTGKIQEMVRQMTGFNPLIVGPGVKTGLKILIENPAELGTDIVCNSVAAYHRIQGNCIVVDFGTALTFTAIREPGEILGVSIAPGLQAAAEALSEHTAQLPQVWLEPPQRAIGTNTIKSIQSGVVWGYTGLVEALIDRMRAELGGTASVIATGGRASVIAPLTDRFTMNEPWLILEGLRLIADRNKSFFSN</sequence>
<evidence type="ECO:0000256" key="15">
    <source>
        <dbReference type="ARBA" id="ARBA00040883"/>
    </source>
</evidence>
<comment type="subcellular location">
    <subcellularLocation>
        <location evidence="3 16">Cytoplasm</location>
    </subcellularLocation>
</comment>
<proteinExistence type="inferred from homology"/>
<dbReference type="PANTHER" id="PTHR34265">
    <property type="entry name" value="TYPE III PANTOTHENATE KINASE"/>
    <property type="match status" value="1"/>
</dbReference>
<dbReference type="GO" id="GO:0004594">
    <property type="term" value="F:pantothenate kinase activity"/>
    <property type="evidence" value="ECO:0007669"/>
    <property type="project" value="UniProtKB-UniRule"/>
</dbReference>